<keyword evidence="4" id="KW-0645">Protease</keyword>
<dbReference type="InterPro" id="IPR057246">
    <property type="entry name" value="CARBOXYPEPT_ZN_1"/>
</dbReference>
<evidence type="ECO:0000256" key="10">
    <source>
        <dbReference type="PROSITE-ProRule" id="PRU01379"/>
    </source>
</evidence>
<sequence length="398" mass="44451">MGGPRGILAVLILTSAYQSLDGKLSGRQSDSTSGLTWDSYYRSSEIEAFTRDLAKNNDQVKLLSLGYTYERRPLLALKFSSKNKSKRSSKNPMNEKFLDSLKKIFKSGGQMNNIKSDSLNERILQTKLISTSKQITKTKLEMEKKKKKKPVIMIEAGAHAREWISPAVGTYIAQQLADPANSDLLKYATWVVVPLLNPDGYEYSHTDDRLWRKNRRINKDSTGCPGVDLNRNFNIKWATTGSSSYHCSEIYHGTKAFSEKETKAIKKLFKKIKNTKLYLSLHSYGQIILHPWGYTSDEPAGVGKLRKMGDAFANHISNNGGRNYAVEQAGVSYQSGGGADDYAFSRGVPYSYTVELPDQGSDGFETPPEKILGISQEIWTGLKCLLGDLVPDAKYLCH</sequence>
<feature type="chain" id="PRO_5044022151" description="Peptidase M14 domain-containing protein" evidence="11">
    <location>
        <begin position="23"/>
        <end position="398"/>
    </location>
</feature>
<keyword evidence="8" id="KW-0862">Zinc</keyword>
<keyword evidence="14" id="KW-1185">Reference proteome</keyword>
<dbReference type="EMBL" id="CAXKWB010045080">
    <property type="protein sequence ID" value="CAL4161949.1"/>
    <property type="molecule type" value="Genomic_DNA"/>
</dbReference>
<organism evidence="13 14">
    <name type="scientific">Meganyctiphanes norvegica</name>
    <name type="common">Northern krill</name>
    <name type="synonym">Thysanopoda norvegica</name>
    <dbReference type="NCBI Taxonomy" id="48144"/>
    <lineage>
        <taxon>Eukaryota</taxon>
        <taxon>Metazoa</taxon>
        <taxon>Ecdysozoa</taxon>
        <taxon>Arthropoda</taxon>
        <taxon>Crustacea</taxon>
        <taxon>Multicrustacea</taxon>
        <taxon>Malacostraca</taxon>
        <taxon>Eumalacostraca</taxon>
        <taxon>Eucarida</taxon>
        <taxon>Euphausiacea</taxon>
        <taxon>Euphausiidae</taxon>
        <taxon>Meganyctiphanes</taxon>
    </lineage>
</organism>
<comment type="similarity">
    <text evidence="2 10">Belongs to the peptidase M14 family.</text>
</comment>
<evidence type="ECO:0000256" key="3">
    <source>
        <dbReference type="ARBA" id="ARBA00022645"/>
    </source>
</evidence>
<protein>
    <recommendedName>
        <fullName evidence="12">Peptidase M14 domain-containing protein</fullName>
    </recommendedName>
</protein>
<dbReference type="Pfam" id="PF00246">
    <property type="entry name" value="Peptidase_M14"/>
    <property type="match status" value="1"/>
</dbReference>
<dbReference type="GO" id="GO:0005615">
    <property type="term" value="C:extracellular space"/>
    <property type="evidence" value="ECO:0007669"/>
    <property type="project" value="TreeGrafter"/>
</dbReference>
<keyword evidence="5" id="KW-0479">Metal-binding</keyword>
<keyword evidence="9" id="KW-0482">Metalloprotease</keyword>
<evidence type="ECO:0000256" key="5">
    <source>
        <dbReference type="ARBA" id="ARBA00022723"/>
    </source>
</evidence>
<dbReference type="Gene3D" id="3.40.630.10">
    <property type="entry name" value="Zn peptidases"/>
    <property type="match status" value="1"/>
</dbReference>
<dbReference type="PANTHER" id="PTHR11705:SF140">
    <property type="entry name" value="FI02848P-RELATED"/>
    <property type="match status" value="1"/>
</dbReference>
<dbReference type="PROSITE" id="PS52035">
    <property type="entry name" value="PEPTIDASE_M14"/>
    <property type="match status" value="1"/>
</dbReference>
<keyword evidence="6 11" id="KW-0732">Signal</keyword>
<evidence type="ECO:0000256" key="4">
    <source>
        <dbReference type="ARBA" id="ARBA00022670"/>
    </source>
</evidence>
<evidence type="ECO:0000313" key="13">
    <source>
        <dbReference type="EMBL" id="CAL4161949.1"/>
    </source>
</evidence>
<dbReference type="SUPFAM" id="SSF53187">
    <property type="entry name" value="Zn-dependent exopeptidases"/>
    <property type="match status" value="1"/>
</dbReference>
<evidence type="ECO:0000256" key="2">
    <source>
        <dbReference type="ARBA" id="ARBA00005988"/>
    </source>
</evidence>
<dbReference type="PROSITE" id="PS00132">
    <property type="entry name" value="CARBOXYPEPT_ZN_1"/>
    <property type="match status" value="1"/>
</dbReference>
<dbReference type="InterPro" id="IPR000834">
    <property type="entry name" value="Peptidase_M14"/>
</dbReference>
<evidence type="ECO:0000256" key="7">
    <source>
        <dbReference type="ARBA" id="ARBA00022801"/>
    </source>
</evidence>
<accession>A0AAV2S5T1</accession>
<dbReference type="FunFam" id="3.40.630.10:FF:000084">
    <property type="entry name" value="Carboxypeptidase B2"/>
    <property type="match status" value="1"/>
</dbReference>
<dbReference type="Proteomes" id="UP001497623">
    <property type="component" value="Unassembled WGS sequence"/>
</dbReference>
<dbReference type="GO" id="GO:0004181">
    <property type="term" value="F:metallocarboxypeptidase activity"/>
    <property type="evidence" value="ECO:0007669"/>
    <property type="project" value="InterPro"/>
</dbReference>
<reference evidence="13 14" key="1">
    <citation type="submission" date="2024-05" db="EMBL/GenBank/DDBJ databases">
        <authorList>
            <person name="Wallberg A."/>
        </authorList>
    </citation>
    <scope>NUCLEOTIDE SEQUENCE [LARGE SCALE GENOMIC DNA]</scope>
</reference>
<dbReference type="GO" id="GO:0006508">
    <property type="term" value="P:proteolysis"/>
    <property type="evidence" value="ECO:0007669"/>
    <property type="project" value="UniProtKB-KW"/>
</dbReference>
<feature type="active site" description="Proton donor/acceptor" evidence="10">
    <location>
        <position position="355"/>
    </location>
</feature>
<evidence type="ECO:0000256" key="9">
    <source>
        <dbReference type="ARBA" id="ARBA00023049"/>
    </source>
</evidence>
<dbReference type="PRINTS" id="PR00765">
    <property type="entry name" value="CRBOXYPTASEA"/>
</dbReference>
<dbReference type="AlphaFoldDB" id="A0AAV2S5T1"/>
<dbReference type="GO" id="GO:0008270">
    <property type="term" value="F:zinc ion binding"/>
    <property type="evidence" value="ECO:0007669"/>
    <property type="project" value="InterPro"/>
</dbReference>
<keyword evidence="3" id="KW-0121">Carboxypeptidase</keyword>
<evidence type="ECO:0000259" key="12">
    <source>
        <dbReference type="PROSITE" id="PS52035"/>
    </source>
</evidence>
<gene>
    <name evidence="13" type="ORF">MNOR_LOCUS32707</name>
</gene>
<feature type="non-terminal residue" evidence="13">
    <location>
        <position position="398"/>
    </location>
</feature>
<name>A0AAV2S5T1_MEGNR</name>
<feature type="signal peptide" evidence="11">
    <location>
        <begin position="1"/>
        <end position="22"/>
    </location>
</feature>
<evidence type="ECO:0000256" key="1">
    <source>
        <dbReference type="ARBA" id="ARBA00001947"/>
    </source>
</evidence>
<evidence type="ECO:0000256" key="6">
    <source>
        <dbReference type="ARBA" id="ARBA00022729"/>
    </source>
</evidence>
<proteinExistence type="inferred from homology"/>
<comment type="cofactor">
    <cofactor evidence="1">
        <name>Zn(2+)</name>
        <dbReference type="ChEBI" id="CHEBI:29105"/>
    </cofactor>
</comment>
<feature type="domain" description="Peptidase M14" evidence="12">
    <location>
        <begin position="39"/>
        <end position="389"/>
    </location>
</feature>
<evidence type="ECO:0000256" key="8">
    <source>
        <dbReference type="ARBA" id="ARBA00022833"/>
    </source>
</evidence>
<dbReference type="SMART" id="SM00631">
    <property type="entry name" value="Zn_pept"/>
    <property type="match status" value="1"/>
</dbReference>
<evidence type="ECO:0000256" key="11">
    <source>
        <dbReference type="SAM" id="SignalP"/>
    </source>
</evidence>
<comment type="caution">
    <text evidence="13">The sequence shown here is derived from an EMBL/GenBank/DDBJ whole genome shotgun (WGS) entry which is preliminary data.</text>
</comment>
<dbReference type="PANTHER" id="PTHR11705">
    <property type="entry name" value="PROTEASE FAMILY M14 CARBOXYPEPTIDASE A,B"/>
    <property type="match status" value="1"/>
</dbReference>
<evidence type="ECO:0000313" key="14">
    <source>
        <dbReference type="Proteomes" id="UP001497623"/>
    </source>
</evidence>
<keyword evidence="7" id="KW-0378">Hydrolase</keyword>